<evidence type="ECO:0000256" key="1">
    <source>
        <dbReference type="ARBA" id="ARBA00022729"/>
    </source>
</evidence>
<dbReference type="Pfam" id="PF13205">
    <property type="entry name" value="Big_5"/>
    <property type="match status" value="1"/>
</dbReference>
<sequence>MKTRLLLLLMTLLLLGLAACREPDNNGDQKVMVTVTLSLDGGKAMATANATTDATVDSSADLVSASAVAVIDASQDVTSYFYDHLTTAFDVAMVDSNKQVTLSVPLETSIRLVEATFATSYSKSQIETDNPDALNIGISDPLTVTTGTTQQSVYIALKDGCSTLVESINPSADVADTTTMSLKTQYPVAGATEVDPGTPMFFFFDDAIQPITLTKNNFLVKSTAKGADTSSDVCGRISNLYTSKGASILVMNPFKSLAENATINISMPLNGLKDKGGNGLSEGVALHFYTGTKNAKVPNIKDFGFEYGLAEGFTCVGDCGVLSNFGTVKASEGKSAAFLSTGSQVASLTGEAQNKRVSILSIGNISEPGNFLNGEYMFISEEFDEYVGSSFDDFLLVVVSGPKGAVVAEMASVNGIGAAASTPGSYSGLSGAEQSALLQGSLDISQVGRPMTITFLISDVADASLTSVGMIDNISLTDTAKYVSGQSAKAFKSVTAYPASTVPLPDSAFPPRPKNP</sequence>
<proteinExistence type="predicted"/>
<dbReference type="InterPro" id="IPR032812">
    <property type="entry name" value="SbsA_Ig"/>
</dbReference>
<feature type="chain" id="PRO_5009524581" description="SbsA Ig-like domain-containing protein" evidence="2">
    <location>
        <begin position="22"/>
        <end position="516"/>
    </location>
</feature>
<protein>
    <recommendedName>
        <fullName evidence="3">SbsA Ig-like domain-containing protein</fullName>
    </recommendedName>
</protein>
<accession>A0A1F6GA28</accession>
<evidence type="ECO:0000313" key="4">
    <source>
        <dbReference type="EMBL" id="OGG94954.1"/>
    </source>
</evidence>
<feature type="domain" description="SbsA Ig-like" evidence="3">
    <location>
        <begin position="176"/>
        <end position="290"/>
    </location>
</feature>
<dbReference type="STRING" id="1817772.A2527_06335"/>
<evidence type="ECO:0000259" key="3">
    <source>
        <dbReference type="Pfam" id="PF13205"/>
    </source>
</evidence>
<dbReference type="AlphaFoldDB" id="A0A1F6GA28"/>
<organism evidence="4 5">
    <name type="scientific">Candidatus Lambdaproteobacteria bacterium RIFOXYD2_FULL_50_16</name>
    <dbReference type="NCBI Taxonomy" id="1817772"/>
    <lineage>
        <taxon>Bacteria</taxon>
        <taxon>Pseudomonadati</taxon>
        <taxon>Pseudomonadota</taxon>
        <taxon>Candidatus Lambdaproteobacteria</taxon>
    </lineage>
</organism>
<dbReference type="PROSITE" id="PS51257">
    <property type="entry name" value="PROKAR_LIPOPROTEIN"/>
    <property type="match status" value="1"/>
</dbReference>
<dbReference type="Proteomes" id="UP000178449">
    <property type="component" value="Unassembled WGS sequence"/>
</dbReference>
<gene>
    <name evidence="4" type="ORF">A2527_06335</name>
</gene>
<name>A0A1F6GA28_9PROT</name>
<reference evidence="4 5" key="1">
    <citation type="journal article" date="2016" name="Nat. Commun.">
        <title>Thousands of microbial genomes shed light on interconnected biogeochemical processes in an aquifer system.</title>
        <authorList>
            <person name="Anantharaman K."/>
            <person name="Brown C.T."/>
            <person name="Hug L.A."/>
            <person name="Sharon I."/>
            <person name="Castelle C.J."/>
            <person name="Probst A.J."/>
            <person name="Thomas B.C."/>
            <person name="Singh A."/>
            <person name="Wilkins M.J."/>
            <person name="Karaoz U."/>
            <person name="Brodie E.L."/>
            <person name="Williams K.H."/>
            <person name="Hubbard S.S."/>
            <person name="Banfield J.F."/>
        </authorList>
    </citation>
    <scope>NUCLEOTIDE SEQUENCE [LARGE SCALE GENOMIC DNA]</scope>
</reference>
<evidence type="ECO:0000256" key="2">
    <source>
        <dbReference type="SAM" id="SignalP"/>
    </source>
</evidence>
<dbReference type="EMBL" id="MFNE01000030">
    <property type="protein sequence ID" value="OGG94954.1"/>
    <property type="molecule type" value="Genomic_DNA"/>
</dbReference>
<feature type="signal peptide" evidence="2">
    <location>
        <begin position="1"/>
        <end position="21"/>
    </location>
</feature>
<evidence type="ECO:0000313" key="5">
    <source>
        <dbReference type="Proteomes" id="UP000178449"/>
    </source>
</evidence>
<comment type="caution">
    <text evidence="4">The sequence shown here is derived from an EMBL/GenBank/DDBJ whole genome shotgun (WGS) entry which is preliminary data.</text>
</comment>
<keyword evidence="1 2" id="KW-0732">Signal</keyword>